<feature type="chain" id="PRO_5034644220" evidence="5">
    <location>
        <begin position="27"/>
        <end position="409"/>
    </location>
</feature>
<dbReference type="GO" id="GO:0033389">
    <property type="term" value="P:putrescine biosynthetic process from arginine, via agmatine"/>
    <property type="evidence" value="ECO:0007669"/>
    <property type="project" value="TreeGrafter"/>
</dbReference>
<comment type="caution">
    <text evidence="6">The sequence shown here is derived from an EMBL/GenBank/DDBJ whole genome shotgun (WGS) entry which is preliminary data.</text>
</comment>
<keyword evidence="5" id="KW-0732">Signal</keyword>
<dbReference type="EMBL" id="JACGCI010000035">
    <property type="protein sequence ID" value="KAF6754267.1"/>
    <property type="molecule type" value="Genomic_DNA"/>
</dbReference>
<dbReference type="OrthoDB" id="288726at2759"/>
<dbReference type="GO" id="GO:0046872">
    <property type="term" value="F:metal ion binding"/>
    <property type="evidence" value="ECO:0007669"/>
    <property type="project" value="UniProtKB-KW"/>
</dbReference>
<dbReference type="PROSITE" id="PS01053">
    <property type="entry name" value="ARGINASE_1"/>
    <property type="match status" value="1"/>
</dbReference>
<dbReference type="CDD" id="cd11592">
    <property type="entry name" value="Agmatinase_PAH"/>
    <property type="match status" value="1"/>
</dbReference>
<keyword evidence="2" id="KW-0479">Metal-binding</keyword>
<keyword evidence="7" id="KW-1185">Reference proteome</keyword>
<feature type="signal peptide" evidence="5">
    <location>
        <begin position="1"/>
        <end position="26"/>
    </location>
</feature>
<dbReference type="GO" id="GO:0008783">
    <property type="term" value="F:agmatinase activity"/>
    <property type="evidence" value="ECO:0007669"/>
    <property type="project" value="TreeGrafter"/>
</dbReference>
<dbReference type="PANTHER" id="PTHR11358:SF26">
    <property type="entry name" value="GUANIDINO ACID HYDROLASE, MITOCHONDRIAL"/>
    <property type="match status" value="1"/>
</dbReference>
<evidence type="ECO:0000256" key="4">
    <source>
        <dbReference type="RuleBase" id="RU003684"/>
    </source>
</evidence>
<evidence type="ECO:0000256" key="3">
    <source>
        <dbReference type="ARBA" id="ARBA00022801"/>
    </source>
</evidence>
<dbReference type="PROSITE" id="PS51409">
    <property type="entry name" value="ARGINASE_2"/>
    <property type="match status" value="1"/>
</dbReference>
<dbReference type="AlphaFoldDB" id="A0A8H6HXQ5"/>
<dbReference type="PANTHER" id="PTHR11358">
    <property type="entry name" value="ARGINASE/AGMATINASE"/>
    <property type="match status" value="1"/>
</dbReference>
<dbReference type="Proteomes" id="UP000521943">
    <property type="component" value="Unassembled WGS sequence"/>
</dbReference>
<evidence type="ECO:0000256" key="1">
    <source>
        <dbReference type="ARBA" id="ARBA00009227"/>
    </source>
</evidence>
<dbReference type="FunFam" id="3.40.800.10:FF:000014">
    <property type="entry name" value="Arginase family protein"/>
    <property type="match status" value="1"/>
</dbReference>
<evidence type="ECO:0000256" key="2">
    <source>
        <dbReference type="ARBA" id="ARBA00022723"/>
    </source>
</evidence>
<dbReference type="InterPro" id="IPR023696">
    <property type="entry name" value="Ureohydrolase_dom_sf"/>
</dbReference>
<dbReference type="InterPro" id="IPR020855">
    <property type="entry name" value="Ureohydrolase_Mn_BS"/>
</dbReference>
<comment type="similarity">
    <text evidence="1">Belongs to the arginase family. Agmatinase subfamily.</text>
</comment>
<dbReference type="SUPFAM" id="SSF52768">
    <property type="entry name" value="Arginase/deacetylase"/>
    <property type="match status" value="1"/>
</dbReference>
<protein>
    <submittedName>
        <fullName evidence="6">Arginase deacetylase</fullName>
    </submittedName>
</protein>
<gene>
    <name evidence="6" type="ORF">DFP72DRAFT_899803</name>
</gene>
<dbReference type="PRINTS" id="PR00116">
    <property type="entry name" value="ARGINASE"/>
</dbReference>
<sequence>MSTLSFGTTSIFSVVFSLAAIQLAAGHGADSQHHFHPQSPGVANGGVTWAQKYGEQVDLPFSGPLSFSHLPYTRCLDTVNEKELFDIAILGMPFDTTVSYRPGARFGPFAIRSGSRRQRPDSGYNMQWGVNPLEADGHTVTDCGDVPILESDNIIAMDQMEVAYSTLLNRPVKHRGKSRIRHLTLDGIERPRIVSLGGDHSIVLPILRSLHKVYGPITVIHFDAHLDTWYAGEDTPGVNRANHGTFFYVAHEEGLLANNSIHGGIRCKLEGISDIVNDMAVGFQIITTDDIDDLGIPEIVKRIRRRVGNSPVYLSLDIDVVDPGMAPATGTPEAGGWTTRELKRIIRGLAGLNFVGADLVEVAPAYDHADITGIAAANLVHDFLSLLVVSSDPKSDRKRRRATIEHDDL</sequence>
<keyword evidence="3 4" id="KW-0378">Hydrolase</keyword>
<reference evidence="6 7" key="1">
    <citation type="submission" date="2020-07" db="EMBL/GenBank/DDBJ databases">
        <title>Comparative genomics of pyrophilous fungi reveals a link between fire events and developmental genes.</title>
        <authorList>
            <consortium name="DOE Joint Genome Institute"/>
            <person name="Steindorff A.S."/>
            <person name="Carver A."/>
            <person name="Calhoun S."/>
            <person name="Stillman K."/>
            <person name="Liu H."/>
            <person name="Lipzen A."/>
            <person name="Pangilinan J."/>
            <person name="Labutti K."/>
            <person name="Bruns T.D."/>
            <person name="Grigoriev I.V."/>
        </authorList>
    </citation>
    <scope>NUCLEOTIDE SEQUENCE [LARGE SCALE GENOMIC DNA]</scope>
    <source>
        <strain evidence="6 7">CBS 144469</strain>
    </source>
</reference>
<evidence type="ECO:0000313" key="6">
    <source>
        <dbReference type="EMBL" id="KAF6754267.1"/>
    </source>
</evidence>
<proteinExistence type="inferred from homology"/>
<evidence type="ECO:0000313" key="7">
    <source>
        <dbReference type="Proteomes" id="UP000521943"/>
    </source>
</evidence>
<accession>A0A8H6HXQ5</accession>
<dbReference type="Pfam" id="PF00491">
    <property type="entry name" value="Arginase"/>
    <property type="match status" value="1"/>
</dbReference>
<organism evidence="6 7">
    <name type="scientific">Ephemerocybe angulata</name>
    <dbReference type="NCBI Taxonomy" id="980116"/>
    <lineage>
        <taxon>Eukaryota</taxon>
        <taxon>Fungi</taxon>
        <taxon>Dikarya</taxon>
        <taxon>Basidiomycota</taxon>
        <taxon>Agaricomycotina</taxon>
        <taxon>Agaricomycetes</taxon>
        <taxon>Agaricomycetidae</taxon>
        <taxon>Agaricales</taxon>
        <taxon>Agaricineae</taxon>
        <taxon>Psathyrellaceae</taxon>
        <taxon>Ephemerocybe</taxon>
    </lineage>
</organism>
<dbReference type="Gene3D" id="3.40.800.10">
    <property type="entry name" value="Ureohydrolase domain"/>
    <property type="match status" value="1"/>
</dbReference>
<dbReference type="InterPro" id="IPR006035">
    <property type="entry name" value="Ureohydrolase"/>
</dbReference>
<evidence type="ECO:0000256" key="5">
    <source>
        <dbReference type="SAM" id="SignalP"/>
    </source>
</evidence>
<name>A0A8H6HXQ5_9AGAR</name>